<dbReference type="Pfam" id="PF01381">
    <property type="entry name" value="HTH_3"/>
    <property type="match status" value="1"/>
</dbReference>
<name>A0ABW5L1W5_9SPHI</name>
<dbReference type="EMBL" id="JBHULD010000014">
    <property type="protein sequence ID" value="MFD2554768.1"/>
    <property type="molecule type" value="Genomic_DNA"/>
</dbReference>
<evidence type="ECO:0000256" key="1">
    <source>
        <dbReference type="ARBA" id="ARBA00023125"/>
    </source>
</evidence>
<dbReference type="PANTHER" id="PTHR46558">
    <property type="entry name" value="TRACRIPTIONAL REGULATORY PROTEIN-RELATED-RELATED"/>
    <property type="match status" value="1"/>
</dbReference>
<dbReference type="RefSeq" id="WP_210353158.1">
    <property type="nucleotide sequence ID" value="NZ_JAEQMU010000001.1"/>
</dbReference>
<feature type="domain" description="HTH cro/C1-type" evidence="2">
    <location>
        <begin position="11"/>
        <end position="65"/>
    </location>
</feature>
<dbReference type="InterPro" id="IPR001387">
    <property type="entry name" value="Cro/C1-type_HTH"/>
</dbReference>
<proteinExistence type="predicted"/>
<dbReference type="Proteomes" id="UP001597440">
    <property type="component" value="Unassembled WGS sequence"/>
</dbReference>
<accession>A0ABW5L1W5</accession>
<dbReference type="InterPro" id="IPR010982">
    <property type="entry name" value="Lambda_DNA-bd_dom_sf"/>
</dbReference>
<gene>
    <name evidence="3" type="ORF">ACFSQW_10230</name>
</gene>
<dbReference type="Gene3D" id="1.10.260.40">
    <property type="entry name" value="lambda repressor-like DNA-binding domains"/>
    <property type="match status" value="1"/>
</dbReference>
<comment type="caution">
    <text evidence="3">The sequence shown here is derived from an EMBL/GenBank/DDBJ whole genome shotgun (WGS) entry which is preliminary data.</text>
</comment>
<keyword evidence="1" id="KW-0238">DNA-binding</keyword>
<organism evidence="3 4">
    <name type="scientific">Sphingobacterium tabacisoli</name>
    <dbReference type="NCBI Taxonomy" id="2044855"/>
    <lineage>
        <taxon>Bacteria</taxon>
        <taxon>Pseudomonadati</taxon>
        <taxon>Bacteroidota</taxon>
        <taxon>Sphingobacteriia</taxon>
        <taxon>Sphingobacteriales</taxon>
        <taxon>Sphingobacteriaceae</taxon>
        <taxon>Sphingobacterium</taxon>
    </lineage>
</organism>
<dbReference type="SMART" id="SM00530">
    <property type="entry name" value="HTH_XRE"/>
    <property type="match status" value="1"/>
</dbReference>
<dbReference type="CDD" id="cd00093">
    <property type="entry name" value="HTH_XRE"/>
    <property type="match status" value="1"/>
</dbReference>
<evidence type="ECO:0000259" key="2">
    <source>
        <dbReference type="PROSITE" id="PS50943"/>
    </source>
</evidence>
<dbReference type="PANTHER" id="PTHR46558:SF4">
    <property type="entry name" value="DNA-BIDING PHAGE PROTEIN"/>
    <property type="match status" value="1"/>
</dbReference>
<reference evidence="4" key="1">
    <citation type="journal article" date="2019" name="Int. J. Syst. Evol. Microbiol.">
        <title>The Global Catalogue of Microorganisms (GCM) 10K type strain sequencing project: providing services to taxonomists for standard genome sequencing and annotation.</title>
        <authorList>
            <consortium name="The Broad Institute Genomics Platform"/>
            <consortium name="The Broad Institute Genome Sequencing Center for Infectious Disease"/>
            <person name="Wu L."/>
            <person name="Ma J."/>
        </authorList>
    </citation>
    <scope>NUCLEOTIDE SEQUENCE [LARGE SCALE GENOMIC DNA]</scope>
    <source>
        <strain evidence="4">KCTC 52298</strain>
    </source>
</reference>
<evidence type="ECO:0000313" key="3">
    <source>
        <dbReference type="EMBL" id="MFD2554768.1"/>
    </source>
</evidence>
<dbReference type="PROSITE" id="PS50943">
    <property type="entry name" value="HTH_CROC1"/>
    <property type="match status" value="1"/>
</dbReference>
<protein>
    <submittedName>
        <fullName evidence="3">Helix-turn-helix domain-containing protein</fullName>
    </submittedName>
</protein>
<dbReference type="SUPFAM" id="SSF47413">
    <property type="entry name" value="lambda repressor-like DNA-binding domains"/>
    <property type="match status" value="1"/>
</dbReference>
<keyword evidence="4" id="KW-1185">Reference proteome</keyword>
<sequence>MDIKEKFGLRVKEIRQQKGISQEGLALIAEVDRTYIQSIEGGKRNVSLVIIEKLAKAFDLSIESLLKNL</sequence>
<evidence type="ECO:0000313" key="4">
    <source>
        <dbReference type="Proteomes" id="UP001597440"/>
    </source>
</evidence>